<feature type="region of interest" description="Disordered" evidence="2">
    <location>
        <begin position="1"/>
        <end position="100"/>
    </location>
</feature>
<feature type="compositionally biased region" description="Polar residues" evidence="2">
    <location>
        <begin position="175"/>
        <end position="192"/>
    </location>
</feature>
<evidence type="ECO:0000256" key="2">
    <source>
        <dbReference type="SAM" id="MobiDB-lite"/>
    </source>
</evidence>
<feature type="compositionally biased region" description="Low complexity" evidence="2">
    <location>
        <begin position="56"/>
        <end position="66"/>
    </location>
</feature>
<feature type="region of interest" description="Disordered" evidence="2">
    <location>
        <begin position="300"/>
        <end position="346"/>
    </location>
</feature>
<feature type="coiled-coil region" evidence="1">
    <location>
        <begin position="140"/>
        <end position="171"/>
    </location>
</feature>
<accession>A0A8H6FA37</accession>
<reference evidence="3 4" key="1">
    <citation type="journal article" date="2020" name="Genomics">
        <title>Complete, high-quality genomes from long-read metagenomic sequencing of two wolf lichen thalli reveals enigmatic genome architecture.</title>
        <authorList>
            <person name="McKenzie S.K."/>
            <person name="Walston R.F."/>
            <person name="Allen J.L."/>
        </authorList>
    </citation>
    <scope>NUCLEOTIDE SEQUENCE [LARGE SCALE GENOMIC DNA]</scope>
    <source>
        <strain evidence="3">WasteWater1</strain>
    </source>
</reference>
<evidence type="ECO:0000313" key="4">
    <source>
        <dbReference type="Proteomes" id="UP000593566"/>
    </source>
</evidence>
<name>A0A8H6FA37_9LECA</name>
<comment type="caution">
    <text evidence="3">The sequence shown here is derived from an EMBL/GenBank/DDBJ whole genome shotgun (WGS) entry which is preliminary data.</text>
</comment>
<dbReference type="RefSeq" id="XP_037150001.1">
    <property type="nucleotide sequence ID" value="XM_037293923.1"/>
</dbReference>
<feature type="compositionally biased region" description="Low complexity" evidence="2">
    <location>
        <begin position="31"/>
        <end position="42"/>
    </location>
</feature>
<organism evidence="3 4">
    <name type="scientific">Letharia lupina</name>
    <dbReference type="NCBI Taxonomy" id="560253"/>
    <lineage>
        <taxon>Eukaryota</taxon>
        <taxon>Fungi</taxon>
        <taxon>Dikarya</taxon>
        <taxon>Ascomycota</taxon>
        <taxon>Pezizomycotina</taxon>
        <taxon>Lecanoromycetes</taxon>
        <taxon>OSLEUM clade</taxon>
        <taxon>Lecanoromycetidae</taxon>
        <taxon>Lecanorales</taxon>
        <taxon>Lecanorineae</taxon>
        <taxon>Parmeliaceae</taxon>
        <taxon>Letharia</taxon>
    </lineage>
</organism>
<protein>
    <submittedName>
        <fullName evidence="3">Uncharacterized protein</fullName>
    </submittedName>
</protein>
<feature type="compositionally biased region" description="Low complexity" evidence="2">
    <location>
        <begin position="214"/>
        <end position="232"/>
    </location>
</feature>
<evidence type="ECO:0000256" key="1">
    <source>
        <dbReference type="SAM" id="Coils"/>
    </source>
</evidence>
<proteinExistence type="predicted"/>
<dbReference type="EMBL" id="JACCJB010000016">
    <property type="protein sequence ID" value="KAF6220566.1"/>
    <property type="molecule type" value="Genomic_DNA"/>
</dbReference>
<feature type="region of interest" description="Disordered" evidence="2">
    <location>
        <begin position="175"/>
        <end position="257"/>
    </location>
</feature>
<keyword evidence="4" id="KW-1185">Reference proteome</keyword>
<dbReference type="Proteomes" id="UP000593566">
    <property type="component" value="Unassembled WGS sequence"/>
</dbReference>
<gene>
    <name evidence="3" type="ORF">HO133_002999</name>
</gene>
<dbReference type="PANTHER" id="PTHR39610:SF2">
    <property type="entry name" value="BZIP DOMAIN-CONTAINING PROTEIN"/>
    <property type="match status" value="1"/>
</dbReference>
<dbReference type="GeneID" id="59331411"/>
<feature type="compositionally biased region" description="Low complexity" evidence="2">
    <location>
        <begin position="240"/>
        <end position="249"/>
    </location>
</feature>
<dbReference type="AlphaFoldDB" id="A0A8H6FA37"/>
<sequence>MPDIDSITQSFSPSRAYSNGTHSPSRHSPSRHASSSSLAAAATINAGFQNEESRRSSISSNRGRASPQVSRSERERRRSNAFLGSYDPTVPGPGELQVGDLRGQSYQGMNLPFRSASPQAMGSPIMGVQRDRAPSLGELHQELEAEQEAQVNRLLEMIRQQQAQLQAIQQQASYTPLSSSTALDDTTPPSERSANHPYHYSIPPNLPSASVSIFNNPRPSSPFRSSMDLSRQSSRRSRTPSRTASPSLRPVSAGMQGPGEDWGFAGRSQSSFDDGAFYQAETQMLTRENQMLKQRIRELERQLSESTSAVANSPATPSNLAAPPLEADNTEAIVGSHANTTEDKED</sequence>
<keyword evidence="1" id="KW-0175">Coiled coil</keyword>
<feature type="compositionally biased region" description="Polar residues" evidence="2">
    <location>
        <begin position="1"/>
        <end position="22"/>
    </location>
</feature>
<feature type="compositionally biased region" description="Polar residues" evidence="2">
    <location>
        <begin position="304"/>
        <end position="319"/>
    </location>
</feature>
<evidence type="ECO:0000313" key="3">
    <source>
        <dbReference type="EMBL" id="KAF6220566.1"/>
    </source>
</evidence>
<dbReference type="PANTHER" id="PTHR39610">
    <property type="entry name" value="BZIP DOMAIN-CONTAINING PROTEIN-RELATED"/>
    <property type="match status" value="1"/>
</dbReference>